<keyword evidence="2" id="KW-0808">Transferase</keyword>
<keyword evidence="2" id="KW-0830">Ubiquinone</keyword>
<dbReference type="GeneID" id="14910273"/>
<dbReference type="RefSeq" id="XP_004039375.1">
    <property type="nucleotide sequence ID" value="XM_004039327.1"/>
</dbReference>
<dbReference type="GO" id="GO:0032259">
    <property type="term" value="P:methylation"/>
    <property type="evidence" value="ECO:0007669"/>
    <property type="project" value="UniProtKB-KW"/>
</dbReference>
<dbReference type="EC" id="2.1.1.114" evidence="2"/>
<proteinExistence type="predicted"/>
<keyword evidence="1" id="KW-0812">Transmembrane</keyword>
<sequence length="154" mass="18883">MEHFSHINDWWKSGSNMAPLYQYNISRVDYIRQQIQQFEEKNKYNPIQPLLDKYILDVGCGGGLLSEVIFLMNIFFHIKYIEFMQTWRKCYRIRCKSKFNINSLITLNFRPYFKQKFTIQIRNFGQQIKKINMILLLVWKQLNMQIIKKIFYVY</sequence>
<dbReference type="InParanoid" id="G0QL15"/>
<dbReference type="OrthoDB" id="3265906at2759"/>
<dbReference type="AlphaFoldDB" id="G0QL15"/>
<keyword evidence="3" id="KW-1185">Reference proteome</keyword>
<keyword evidence="1" id="KW-1133">Transmembrane helix</keyword>
<dbReference type="eggNOG" id="KOG1270">
    <property type="taxonomic scope" value="Eukaryota"/>
</dbReference>
<evidence type="ECO:0000313" key="2">
    <source>
        <dbReference type="EMBL" id="EGR34071.1"/>
    </source>
</evidence>
<dbReference type="EMBL" id="GL983209">
    <property type="protein sequence ID" value="EGR34071.1"/>
    <property type="molecule type" value="Genomic_DNA"/>
</dbReference>
<feature type="transmembrane region" description="Helical" evidence="1">
    <location>
        <begin position="54"/>
        <end position="76"/>
    </location>
</feature>
<protein>
    <submittedName>
        <fullName evidence="2">Ubiquinone biosynthesis o-methyltransferase, putative</fullName>
        <ecNumber evidence="2">2.1.1.114</ecNumber>
    </submittedName>
</protein>
<dbReference type="SUPFAM" id="SSF53335">
    <property type="entry name" value="S-adenosyl-L-methionine-dependent methyltransferases"/>
    <property type="match status" value="1"/>
</dbReference>
<evidence type="ECO:0000256" key="1">
    <source>
        <dbReference type="SAM" id="Phobius"/>
    </source>
</evidence>
<accession>G0QL15</accession>
<gene>
    <name evidence="2" type="ORF">IMG5_024420</name>
</gene>
<evidence type="ECO:0000313" key="3">
    <source>
        <dbReference type="Proteomes" id="UP000008983"/>
    </source>
</evidence>
<dbReference type="Proteomes" id="UP000008983">
    <property type="component" value="Unassembled WGS sequence"/>
</dbReference>
<dbReference type="InterPro" id="IPR029063">
    <property type="entry name" value="SAM-dependent_MTases_sf"/>
</dbReference>
<reference evidence="2 3" key="1">
    <citation type="submission" date="2011-07" db="EMBL/GenBank/DDBJ databases">
        <authorList>
            <person name="Coyne R."/>
            <person name="Brami D."/>
            <person name="Johnson J."/>
            <person name="Hostetler J."/>
            <person name="Hannick L."/>
            <person name="Clark T."/>
            <person name="Cassidy-Hanley D."/>
            <person name="Inman J."/>
        </authorList>
    </citation>
    <scope>NUCLEOTIDE SEQUENCE [LARGE SCALE GENOMIC DNA]</scope>
    <source>
        <strain evidence="2 3">G5</strain>
    </source>
</reference>
<keyword evidence="1" id="KW-0472">Membrane</keyword>
<keyword evidence="2" id="KW-0489">Methyltransferase</keyword>
<dbReference type="GO" id="GO:0010420">
    <property type="term" value="F:polyprenyldihydroxybenzoate methyltransferase activity"/>
    <property type="evidence" value="ECO:0007669"/>
    <property type="project" value="UniProtKB-EC"/>
</dbReference>
<dbReference type="Gene3D" id="3.40.50.150">
    <property type="entry name" value="Vaccinia Virus protein VP39"/>
    <property type="match status" value="1"/>
</dbReference>
<dbReference type="STRING" id="857967.G0QL15"/>
<name>G0QL15_ICHMU</name>
<organism evidence="2 3">
    <name type="scientific">Ichthyophthirius multifiliis</name>
    <name type="common">White spot disease agent</name>
    <name type="synonym">Ich</name>
    <dbReference type="NCBI Taxonomy" id="5932"/>
    <lineage>
        <taxon>Eukaryota</taxon>
        <taxon>Sar</taxon>
        <taxon>Alveolata</taxon>
        <taxon>Ciliophora</taxon>
        <taxon>Intramacronucleata</taxon>
        <taxon>Oligohymenophorea</taxon>
        <taxon>Hymenostomatida</taxon>
        <taxon>Ophryoglenina</taxon>
        <taxon>Ichthyophthirius</taxon>
    </lineage>
</organism>